<dbReference type="OrthoDB" id="9758724at2"/>
<protein>
    <submittedName>
        <fullName evidence="2">ComEA family DNA-binding protein</fullName>
    </submittedName>
</protein>
<dbReference type="Proteomes" id="UP000818266">
    <property type="component" value="Unassembled WGS sequence"/>
</dbReference>
<dbReference type="InterPro" id="IPR051675">
    <property type="entry name" value="Endo/Exo/Phosphatase_dom_1"/>
</dbReference>
<evidence type="ECO:0000259" key="1">
    <source>
        <dbReference type="SMART" id="SM00278"/>
    </source>
</evidence>
<feature type="domain" description="Helix-hairpin-helix DNA-binding motif class 1" evidence="1">
    <location>
        <begin position="152"/>
        <end position="171"/>
    </location>
</feature>
<organism evidence="2 3">
    <name type="scientific">Microcella pacifica</name>
    <dbReference type="NCBI Taxonomy" id="2591847"/>
    <lineage>
        <taxon>Bacteria</taxon>
        <taxon>Bacillati</taxon>
        <taxon>Actinomycetota</taxon>
        <taxon>Actinomycetes</taxon>
        <taxon>Micrococcales</taxon>
        <taxon>Microbacteriaceae</taxon>
        <taxon>Microcella</taxon>
    </lineage>
</organism>
<dbReference type="AlphaFoldDB" id="A0A9E5JMG3"/>
<name>A0A9E5JMG3_9MICO</name>
<dbReference type="Gene3D" id="3.10.560.10">
    <property type="entry name" value="Outer membrane lipoprotein wza domain like"/>
    <property type="match status" value="1"/>
</dbReference>
<dbReference type="GO" id="GO:0006281">
    <property type="term" value="P:DNA repair"/>
    <property type="evidence" value="ECO:0007669"/>
    <property type="project" value="InterPro"/>
</dbReference>
<dbReference type="SMART" id="SM00278">
    <property type="entry name" value="HhH1"/>
    <property type="match status" value="2"/>
</dbReference>
<dbReference type="SUPFAM" id="SSF47781">
    <property type="entry name" value="RuvA domain 2-like"/>
    <property type="match status" value="1"/>
</dbReference>
<accession>A0A9E5JMG3</accession>
<dbReference type="Pfam" id="PF12836">
    <property type="entry name" value="HHH_3"/>
    <property type="match status" value="1"/>
</dbReference>
<dbReference type="InterPro" id="IPR010994">
    <property type="entry name" value="RuvA_2-like"/>
</dbReference>
<dbReference type="GO" id="GO:0015627">
    <property type="term" value="C:type II protein secretion system complex"/>
    <property type="evidence" value="ECO:0007669"/>
    <property type="project" value="TreeGrafter"/>
</dbReference>
<dbReference type="GO" id="GO:0003677">
    <property type="term" value="F:DNA binding"/>
    <property type="evidence" value="ECO:0007669"/>
    <property type="project" value="UniProtKB-KW"/>
</dbReference>
<reference evidence="2 3" key="1">
    <citation type="submission" date="2020-03" db="EMBL/GenBank/DDBJ databases">
        <title>Chryseoglobus sp. isolated from a deep-sea seamount.</title>
        <authorList>
            <person name="Zhang D.-C."/>
        </authorList>
    </citation>
    <scope>NUCLEOTIDE SEQUENCE [LARGE SCALE GENOMIC DNA]</scope>
    <source>
        <strain evidence="2 3">KN1116</strain>
    </source>
</reference>
<evidence type="ECO:0000313" key="3">
    <source>
        <dbReference type="Proteomes" id="UP000818266"/>
    </source>
</evidence>
<comment type="caution">
    <text evidence="2">The sequence shown here is derived from an EMBL/GenBank/DDBJ whole genome shotgun (WGS) entry which is preliminary data.</text>
</comment>
<feature type="domain" description="Helix-hairpin-helix DNA-binding motif class 1" evidence="1">
    <location>
        <begin position="182"/>
        <end position="201"/>
    </location>
</feature>
<dbReference type="PANTHER" id="PTHR21180:SF32">
    <property type="entry name" value="ENDONUCLEASE_EXONUCLEASE_PHOSPHATASE FAMILY DOMAIN-CONTAINING PROTEIN 1"/>
    <property type="match status" value="1"/>
</dbReference>
<dbReference type="InterPro" id="IPR003583">
    <property type="entry name" value="Hlx-hairpin-Hlx_DNA-bd_motif"/>
</dbReference>
<dbReference type="GO" id="GO:0015628">
    <property type="term" value="P:protein secretion by the type II secretion system"/>
    <property type="evidence" value="ECO:0007669"/>
    <property type="project" value="TreeGrafter"/>
</dbReference>
<proteinExistence type="predicted"/>
<dbReference type="InterPro" id="IPR019554">
    <property type="entry name" value="Soluble_ligand-bd"/>
</dbReference>
<gene>
    <name evidence="2" type="ORF">FK219_003675</name>
</gene>
<dbReference type="Gene3D" id="1.10.150.320">
    <property type="entry name" value="Photosystem II 12 kDa extrinsic protein"/>
    <property type="match status" value="1"/>
</dbReference>
<dbReference type="PANTHER" id="PTHR21180">
    <property type="entry name" value="ENDONUCLEASE/EXONUCLEASE/PHOSPHATASE FAMILY DOMAIN-CONTAINING PROTEIN 1"/>
    <property type="match status" value="1"/>
</dbReference>
<dbReference type="EMBL" id="VIKT02000004">
    <property type="protein sequence ID" value="NHF62349.1"/>
    <property type="molecule type" value="Genomic_DNA"/>
</dbReference>
<keyword evidence="2" id="KW-0238">DNA-binding</keyword>
<sequence length="204" mass="19705">MLALLGVGAAVVAAIVTPGGEVVAVGDAGAGGGGSTDEAGRDAVLEPPSEPGILDPSPEAARLVLHVHGAVVEPGIVVLPAGSRVVDAIAAARGPTDEADLGGVNLARVVVDGEQLYVPRVGEVPPPGAGAASGAGAGTGSGLVNINTADAAALETLPGIGPALAGRIIAWRDANGGFRAVDELLAVSGIGQKTLDGFRDQVTV</sequence>
<keyword evidence="3" id="KW-1185">Reference proteome</keyword>
<evidence type="ECO:0000313" key="2">
    <source>
        <dbReference type="EMBL" id="NHF62349.1"/>
    </source>
</evidence>
<dbReference type="Pfam" id="PF10531">
    <property type="entry name" value="SLBB"/>
    <property type="match status" value="1"/>
</dbReference>